<reference evidence="2" key="1">
    <citation type="submission" date="2020-07" db="EMBL/GenBank/DDBJ databases">
        <title>Huge and variable diversity of episymbiotic CPR bacteria and DPANN archaea in groundwater ecosystems.</title>
        <authorList>
            <person name="He C.Y."/>
            <person name="Keren R."/>
            <person name="Whittaker M."/>
            <person name="Farag I.F."/>
            <person name="Doudna J."/>
            <person name="Cate J.H.D."/>
            <person name="Banfield J.F."/>
        </authorList>
    </citation>
    <scope>NUCLEOTIDE SEQUENCE</scope>
    <source>
        <strain evidence="2">NC_groundwater_1296_Ag_S-0.2um_52_80</strain>
    </source>
</reference>
<comment type="caution">
    <text evidence="2">The sequence shown here is derived from an EMBL/GenBank/DDBJ whole genome shotgun (WGS) entry which is preliminary data.</text>
</comment>
<name>A0A8T3YPY8_9ARCH</name>
<accession>A0A8T3YPY8</accession>
<proteinExistence type="predicted"/>
<gene>
    <name evidence="2" type="ORF">HY544_04870</name>
</gene>
<keyword evidence="1" id="KW-0812">Transmembrane</keyword>
<feature type="transmembrane region" description="Helical" evidence="1">
    <location>
        <begin position="7"/>
        <end position="28"/>
    </location>
</feature>
<dbReference type="Proteomes" id="UP000732298">
    <property type="component" value="Unassembled WGS sequence"/>
</dbReference>
<sequence>MGMARSLTLLAAFAAIGIAFYLLFKIWADGKLGYFIFVGDTQSAAIVLAVILFFGWLVKKLWKTEVHMLFGQKRGK</sequence>
<keyword evidence="1" id="KW-0472">Membrane</keyword>
<protein>
    <submittedName>
        <fullName evidence="2">Uncharacterized protein</fullName>
    </submittedName>
</protein>
<feature type="transmembrane region" description="Helical" evidence="1">
    <location>
        <begin position="34"/>
        <end position="58"/>
    </location>
</feature>
<keyword evidence="1" id="KW-1133">Transmembrane helix</keyword>
<dbReference type="AlphaFoldDB" id="A0A8T3YPY8"/>
<dbReference type="EMBL" id="JACQPB010000042">
    <property type="protein sequence ID" value="MBI4210811.1"/>
    <property type="molecule type" value="Genomic_DNA"/>
</dbReference>
<evidence type="ECO:0000313" key="2">
    <source>
        <dbReference type="EMBL" id="MBI4210811.1"/>
    </source>
</evidence>
<organism evidence="2 3">
    <name type="scientific">Candidatus Iainarchaeum sp</name>
    <dbReference type="NCBI Taxonomy" id="3101447"/>
    <lineage>
        <taxon>Archaea</taxon>
        <taxon>Candidatus Iainarchaeota</taxon>
        <taxon>Candidatus Iainarchaeia</taxon>
        <taxon>Candidatus Iainarchaeales</taxon>
        <taxon>Candidatus Iainarchaeaceae</taxon>
        <taxon>Candidatus Iainarchaeum</taxon>
    </lineage>
</organism>
<evidence type="ECO:0000256" key="1">
    <source>
        <dbReference type="SAM" id="Phobius"/>
    </source>
</evidence>
<evidence type="ECO:0000313" key="3">
    <source>
        <dbReference type="Proteomes" id="UP000732298"/>
    </source>
</evidence>